<feature type="region of interest" description="Disordered" evidence="1">
    <location>
        <begin position="116"/>
        <end position="180"/>
    </location>
</feature>
<name>A0A0F7VR90_STRLW</name>
<dbReference type="KEGG" id="sle:sle_35580"/>
<feature type="compositionally biased region" description="Pro residues" evidence="1">
    <location>
        <begin position="69"/>
        <end position="85"/>
    </location>
</feature>
<reference evidence="3 4" key="1">
    <citation type="submission" date="2015-02" db="EMBL/GenBank/DDBJ databases">
        <authorList>
            <person name="Gomez-Escribano P.J."/>
        </authorList>
    </citation>
    <scope>NUCLEOTIDE SEQUENCE [LARGE SCALE GENOMIC DNA]</scope>
    <source>
        <strain evidence="4">C34 (DSM 42122 / NRRL B-24963)</strain>
    </source>
</reference>
<feature type="domain" description="Carrier" evidence="2">
    <location>
        <begin position="5"/>
        <end position="35"/>
    </location>
</feature>
<proteinExistence type="predicted"/>
<evidence type="ECO:0000313" key="3">
    <source>
        <dbReference type="EMBL" id="CQR63019.1"/>
    </source>
</evidence>
<dbReference type="Proteomes" id="UP000035016">
    <property type="component" value="Chromosome Chromosome"/>
</dbReference>
<sequence>MLGTELTAADDDTDLFSLGLQSIQLMQLTNRINRVGGRTGFTELARDPRLTSWHRLLSSRTEKEGERPGPSPAPSPAPGPKPFPLTPVQQAYWIGRGDDRPLGGVGCHAYLEIDAADVDPGRPGPNPQRPGTGPRDTGRTRYWAAFRTTRAGPTCPRSSPRTAPSPTVSSTWPPTAWRPG</sequence>
<dbReference type="EMBL" id="LN831790">
    <property type="protein sequence ID" value="CQR63019.1"/>
    <property type="molecule type" value="Genomic_DNA"/>
</dbReference>
<protein>
    <submittedName>
        <fullName evidence="3">Phenyloxazoline synthase MbtB</fullName>
    </submittedName>
</protein>
<evidence type="ECO:0000256" key="1">
    <source>
        <dbReference type="SAM" id="MobiDB-lite"/>
    </source>
</evidence>
<feature type="region of interest" description="Disordered" evidence="1">
    <location>
        <begin position="59"/>
        <end position="98"/>
    </location>
</feature>
<dbReference type="InterPro" id="IPR009081">
    <property type="entry name" value="PP-bd_ACP"/>
</dbReference>
<feature type="compositionally biased region" description="Low complexity" evidence="1">
    <location>
        <begin position="153"/>
        <end position="180"/>
    </location>
</feature>
<evidence type="ECO:0000259" key="2">
    <source>
        <dbReference type="Pfam" id="PF00550"/>
    </source>
</evidence>
<dbReference type="SUPFAM" id="SSF47336">
    <property type="entry name" value="ACP-like"/>
    <property type="match status" value="1"/>
</dbReference>
<gene>
    <name evidence="3" type="primary">sle_35580</name>
</gene>
<organism evidence="3 4">
    <name type="scientific">Streptomyces leeuwenhoekii</name>
    <dbReference type="NCBI Taxonomy" id="1437453"/>
    <lineage>
        <taxon>Bacteria</taxon>
        <taxon>Bacillati</taxon>
        <taxon>Actinomycetota</taxon>
        <taxon>Actinomycetes</taxon>
        <taxon>Kitasatosporales</taxon>
        <taxon>Streptomycetaceae</taxon>
        <taxon>Streptomyces</taxon>
    </lineage>
</organism>
<evidence type="ECO:0000313" key="4">
    <source>
        <dbReference type="Proteomes" id="UP000035016"/>
    </source>
</evidence>
<dbReference type="Pfam" id="PF00550">
    <property type="entry name" value="PP-binding"/>
    <property type="match status" value="1"/>
</dbReference>
<accession>A0A0F7VR90</accession>
<dbReference type="InterPro" id="IPR036736">
    <property type="entry name" value="ACP-like_sf"/>
</dbReference>
<dbReference type="AlphaFoldDB" id="A0A0F7VR90"/>
<dbReference type="Gene3D" id="1.10.1200.10">
    <property type="entry name" value="ACP-like"/>
    <property type="match status" value="1"/>
</dbReference>